<proteinExistence type="predicted"/>
<dbReference type="PROSITE" id="PS51257">
    <property type="entry name" value="PROKAR_LIPOPROTEIN"/>
    <property type="match status" value="1"/>
</dbReference>
<organism evidence="1">
    <name type="scientific">marine metagenome</name>
    <dbReference type="NCBI Taxonomy" id="408172"/>
    <lineage>
        <taxon>unclassified sequences</taxon>
        <taxon>metagenomes</taxon>
        <taxon>ecological metagenomes</taxon>
    </lineage>
</organism>
<evidence type="ECO:0000313" key="1">
    <source>
        <dbReference type="EMBL" id="SVE06001.1"/>
    </source>
</evidence>
<sequence length="27" mass="2796">MKIMSKWGISVVTLIALMSLVSVACGG</sequence>
<reference evidence="1" key="1">
    <citation type="submission" date="2018-05" db="EMBL/GenBank/DDBJ databases">
        <authorList>
            <person name="Lanie J.A."/>
            <person name="Ng W.-L."/>
            <person name="Kazmierczak K.M."/>
            <person name="Andrzejewski T.M."/>
            <person name="Davidsen T.M."/>
            <person name="Wayne K.J."/>
            <person name="Tettelin H."/>
            <person name="Glass J.I."/>
            <person name="Rusch D."/>
            <person name="Podicherti R."/>
            <person name="Tsui H.-C.T."/>
            <person name="Winkler M.E."/>
        </authorList>
    </citation>
    <scope>NUCLEOTIDE SEQUENCE</scope>
</reference>
<accession>A0A383AEG7</accession>
<feature type="non-terminal residue" evidence="1">
    <location>
        <position position="27"/>
    </location>
</feature>
<dbReference type="AlphaFoldDB" id="A0A383AEG7"/>
<dbReference type="EMBL" id="UINC01191380">
    <property type="protein sequence ID" value="SVE06001.1"/>
    <property type="molecule type" value="Genomic_DNA"/>
</dbReference>
<protein>
    <submittedName>
        <fullName evidence="1">Uncharacterized protein</fullName>
    </submittedName>
</protein>
<gene>
    <name evidence="1" type="ORF">METZ01_LOCUS458855</name>
</gene>
<name>A0A383AEG7_9ZZZZ</name>